<dbReference type="Proteomes" id="UP000800093">
    <property type="component" value="Unassembled WGS sequence"/>
</dbReference>
<evidence type="ECO:0000256" key="2">
    <source>
        <dbReference type="ARBA" id="ARBA00006576"/>
    </source>
</evidence>
<evidence type="ECO:0000256" key="9">
    <source>
        <dbReference type="ARBA" id="ARBA00071582"/>
    </source>
</evidence>
<evidence type="ECO:0000256" key="1">
    <source>
        <dbReference type="ARBA" id="ARBA00001947"/>
    </source>
</evidence>
<dbReference type="FunFam" id="3.40.140.10:FF:000035">
    <property type="entry name" value="dCMP deaminase"/>
    <property type="match status" value="1"/>
</dbReference>
<dbReference type="PANTHER" id="PTHR11086:SF18">
    <property type="entry name" value="DEOXYCYTIDYLATE DEAMINASE"/>
    <property type="match status" value="1"/>
</dbReference>
<gene>
    <name evidence="11" type="ORF">CC78DRAFT_524755</name>
</gene>
<dbReference type="FunFam" id="3.40.50.300:FF:002333">
    <property type="entry name" value="Deoxycytidylate deaminase, putative"/>
    <property type="match status" value="1"/>
</dbReference>
<keyword evidence="12" id="KW-1185">Reference proteome</keyword>
<sequence length="382" mass="42576">MLIGLCGGICAGKASIASYLIEQHQFRRIHLERTAATPAVEKSASNAYVPTSELGSTSAEHAFADVDALLDFVTLRWRERWVTTDIWDEKVVDALLRRPFFLLVSVDGPLSVRWERFKARCTNKQLTPPTLEEFVLRNDAHLFAPGTGLGALFQRAQLKLLNSTTSILSLHSALRSLNLPNEARFRPSWDQYFMQLADLAAHRSNCMKRRVGCVVVREKRVISTGYNGTPRHMTNCNEGGCPRCNNASRAGVDLSTCLCLHAEENALLEAGRDRIGEKSILYCNTCPCLTCSVKIAQVGISEVVYNQGYMVDTKTAEIFAESGVQLRQFSPPREGLVDLSLIPSSEAVDDSVATAEERKHMKMISDVREILDDENFIRPIIR</sequence>
<name>A0A9P4K4Q8_9PLEO</name>
<keyword evidence="5" id="KW-0378">Hydrolase</keyword>
<dbReference type="PROSITE" id="PS00903">
    <property type="entry name" value="CYT_DCMP_DEAMINASES_1"/>
    <property type="match status" value="1"/>
</dbReference>
<dbReference type="PROSITE" id="PS51747">
    <property type="entry name" value="CYT_DCMP_DEAMINASES_2"/>
    <property type="match status" value="1"/>
</dbReference>
<dbReference type="GO" id="GO:0008270">
    <property type="term" value="F:zinc ion binding"/>
    <property type="evidence" value="ECO:0007669"/>
    <property type="project" value="InterPro"/>
</dbReference>
<evidence type="ECO:0000256" key="6">
    <source>
        <dbReference type="ARBA" id="ARBA00022833"/>
    </source>
</evidence>
<dbReference type="OrthoDB" id="6710946at2759"/>
<dbReference type="InterPro" id="IPR016193">
    <property type="entry name" value="Cytidine_deaminase-like"/>
</dbReference>
<dbReference type="AlphaFoldDB" id="A0A9P4K4Q8"/>
<evidence type="ECO:0000259" key="10">
    <source>
        <dbReference type="PROSITE" id="PS51747"/>
    </source>
</evidence>
<organism evidence="11 12">
    <name type="scientific">Lojkania enalia</name>
    <dbReference type="NCBI Taxonomy" id="147567"/>
    <lineage>
        <taxon>Eukaryota</taxon>
        <taxon>Fungi</taxon>
        <taxon>Dikarya</taxon>
        <taxon>Ascomycota</taxon>
        <taxon>Pezizomycotina</taxon>
        <taxon>Dothideomycetes</taxon>
        <taxon>Pleosporomycetidae</taxon>
        <taxon>Pleosporales</taxon>
        <taxon>Pleosporales incertae sedis</taxon>
        <taxon>Lojkania</taxon>
    </lineage>
</organism>
<evidence type="ECO:0000256" key="4">
    <source>
        <dbReference type="ARBA" id="ARBA00022727"/>
    </source>
</evidence>
<dbReference type="CDD" id="cd01286">
    <property type="entry name" value="deoxycytidylate_deaminase"/>
    <property type="match status" value="1"/>
</dbReference>
<evidence type="ECO:0000256" key="8">
    <source>
        <dbReference type="ARBA" id="ARBA00041763"/>
    </source>
</evidence>
<feature type="domain" description="CMP/dCMP-type deaminase" evidence="10">
    <location>
        <begin position="188"/>
        <end position="326"/>
    </location>
</feature>
<dbReference type="EMBL" id="ML986708">
    <property type="protein sequence ID" value="KAF2259444.1"/>
    <property type="molecule type" value="Genomic_DNA"/>
</dbReference>
<evidence type="ECO:0000256" key="3">
    <source>
        <dbReference type="ARBA" id="ARBA00022723"/>
    </source>
</evidence>
<keyword evidence="6" id="KW-0862">Zinc</keyword>
<dbReference type="PANTHER" id="PTHR11086">
    <property type="entry name" value="DEOXYCYTIDYLATE DEAMINASE-RELATED"/>
    <property type="match status" value="1"/>
</dbReference>
<comment type="similarity">
    <text evidence="2">Belongs to the cytidine and deoxycytidylate deaminase family.</text>
</comment>
<keyword evidence="4" id="KW-0545">Nucleotide biosynthesis</keyword>
<accession>A0A9P4K4Q8</accession>
<dbReference type="InterPro" id="IPR035105">
    <property type="entry name" value="Deoxycytidylate_deaminase_dom"/>
</dbReference>
<proteinExistence type="inferred from homology"/>
<dbReference type="InterPro" id="IPR016192">
    <property type="entry name" value="APOBEC/CMP_deaminase_Zn-bd"/>
</dbReference>
<dbReference type="Pfam" id="PF00383">
    <property type="entry name" value="dCMP_cyt_deam_1"/>
    <property type="match status" value="1"/>
</dbReference>
<dbReference type="SUPFAM" id="SSF52540">
    <property type="entry name" value="P-loop containing nucleoside triphosphate hydrolases"/>
    <property type="match status" value="1"/>
</dbReference>
<dbReference type="GO" id="GO:0005737">
    <property type="term" value="C:cytoplasm"/>
    <property type="evidence" value="ECO:0007669"/>
    <property type="project" value="TreeGrafter"/>
</dbReference>
<evidence type="ECO:0000313" key="11">
    <source>
        <dbReference type="EMBL" id="KAF2259444.1"/>
    </source>
</evidence>
<evidence type="ECO:0000313" key="12">
    <source>
        <dbReference type="Proteomes" id="UP000800093"/>
    </source>
</evidence>
<dbReference type="GO" id="GO:0009165">
    <property type="term" value="P:nucleotide biosynthetic process"/>
    <property type="evidence" value="ECO:0007669"/>
    <property type="project" value="UniProtKB-KW"/>
</dbReference>
<dbReference type="SUPFAM" id="SSF53927">
    <property type="entry name" value="Cytidine deaminase-like"/>
    <property type="match status" value="1"/>
</dbReference>
<comment type="caution">
    <text evidence="11">The sequence shown here is derived from an EMBL/GenBank/DDBJ whole genome shotgun (WGS) entry which is preliminary data.</text>
</comment>
<dbReference type="Gene3D" id="3.40.50.300">
    <property type="entry name" value="P-loop containing nucleotide triphosphate hydrolases"/>
    <property type="match status" value="1"/>
</dbReference>
<dbReference type="InterPro" id="IPR015517">
    <property type="entry name" value="dCMP_deaminase-rel"/>
</dbReference>
<dbReference type="GO" id="GO:0004132">
    <property type="term" value="F:dCMP deaminase activity"/>
    <property type="evidence" value="ECO:0007669"/>
    <property type="project" value="UniProtKB-EC"/>
</dbReference>
<reference evidence="12" key="1">
    <citation type="journal article" date="2020" name="Stud. Mycol.">
        <title>101 Dothideomycetes genomes: A test case for predicting lifestyles and emergence of pathogens.</title>
        <authorList>
            <person name="Haridas S."/>
            <person name="Albert R."/>
            <person name="Binder M."/>
            <person name="Bloem J."/>
            <person name="LaButti K."/>
            <person name="Salamov A."/>
            <person name="Andreopoulos B."/>
            <person name="Baker S."/>
            <person name="Barry K."/>
            <person name="Bills G."/>
            <person name="Bluhm B."/>
            <person name="Cannon C."/>
            <person name="Castanera R."/>
            <person name="Culley D."/>
            <person name="Daum C."/>
            <person name="Ezra D."/>
            <person name="Gonzalez J."/>
            <person name="Henrissat B."/>
            <person name="Kuo A."/>
            <person name="Liang C."/>
            <person name="Lipzen A."/>
            <person name="Lutzoni F."/>
            <person name="Magnuson J."/>
            <person name="Mondo S."/>
            <person name="Nolan M."/>
            <person name="Ohm R."/>
            <person name="Pangilinan J."/>
            <person name="Park H.-J."/>
            <person name="Ramirez L."/>
            <person name="Alfaro M."/>
            <person name="Sun H."/>
            <person name="Tritt A."/>
            <person name="Yoshinaga Y."/>
            <person name="Zwiers L.-H."/>
            <person name="Turgeon B."/>
            <person name="Goodwin S."/>
            <person name="Spatafora J."/>
            <person name="Crous P."/>
            <person name="Grigoriev I."/>
        </authorList>
    </citation>
    <scope>NUCLEOTIDE SEQUENCE [LARGE SCALE GENOMIC DNA]</scope>
    <source>
        <strain evidence="12">CBS 304.66</strain>
    </source>
</reference>
<evidence type="ECO:0000256" key="5">
    <source>
        <dbReference type="ARBA" id="ARBA00022801"/>
    </source>
</evidence>
<dbReference type="InterPro" id="IPR027417">
    <property type="entry name" value="P-loop_NTPase"/>
</dbReference>
<dbReference type="EC" id="3.5.4.12" evidence="7"/>
<keyword evidence="3" id="KW-0479">Metal-binding</keyword>
<evidence type="ECO:0000256" key="7">
    <source>
        <dbReference type="ARBA" id="ARBA00038938"/>
    </source>
</evidence>
<comment type="cofactor">
    <cofactor evidence="1">
        <name>Zn(2+)</name>
        <dbReference type="ChEBI" id="CHEBI:29105"/>
    </cofactor>
</comment>
<protein>
    <recommendedName>
        <fullName evidence="9">Deoxycytidylate deaminase</fullName>
        <ecNumber evidence="7">3.5.4.12</ecNumber>
    </recommendedName>
    <alternativeName>
        <fullName evidence="8">dCMP deaminase</fullName>
    </alternativeName>
</protein>
<dbReference type="Gene3D" id="3.40.140.10">
    <property type="entry name" value="Cytidine Deaminase, domain 2"/>
    <property type="match status" value="1"/>
</dbReference>
<dbReference type="InterPro" id="IPR002125">
    <property type="entry name" value="CMP_dCMP_dom"/>
</dbReference>